<dbReference type="eggNOG" id="COG0770">
    <property type="taxonomic scope" value="Bacteria"/>
</dbReference>
<dbReference type="InterPro" id="IPR035911">
    <property type="entry name" value="MurE/MurF_N"/>
</dbReference>
<dbReference type="InterPro" id="IPR000713">
    <property type="entry name" value="Mur_ligase_N"/>
</dbReference>
<dbReference type="NCBIfam" id="TIGR01143">
    <property type="entry name" value="murF"/>
    <property type="match status" value="1"/>
</dbReference>
<evidence type="ECO:0000259" key="13">
    <source>
        <dbReference type="Pfam" id="PF08245"/>
    </source>
</evidence>
<dbReference type="Pfam" id="PF02875">
    <property type="entry name" value="Mur_ligase_C"/>
    <property type="match status" value="1"/>
</dbReference>
<dbReference type="GO" id="GO:0008360">
    <property type="term" value="P:regulation of cell shape"/>
    <property type="evidence" value="ECO:0007669"/>
    <property type="project" value="UniProtKB-KW"/>
</dbReference>
<gene>
    <name evidence="14" type="ordered locus">Tlet_1784</name>
</gene>
<evidence type="ECO:0000256" key="10">
    <source>
        <dbReference type="RuleBase" id="RU004136"/>
    </source>
</evidence>
<keyword evidence="5" id="KW-0067">ATP-binding</keyword>
<evidence type="ECO:0000259" key="11">
    <source>
        <dbReference type="Pfam" id="PF01225"/>
    </source>
</evidence>
<dbReference type="Pfam" id="PF08245">
    <property type="entry name" value="Mur_ligase_M"/>
    <property type="match status" value="1"/>
</dbReference>
<proteinExistence type="predicted"/>
<evidence type="ECO:0000256" key="1">
    <source>
        <dbReference type="ARBA" id="ARBA00022490"/>
    </source>
</evidence>
<dbReference type="InterPro" id="IPR051046">
    <property type="entry name" value="MurCDEF_CellWall_CoF430Synth"/>
</dbReference>
<dbReference type="AlphaFoldDB" id="A8F854"/>
<reference evidence="14 15" key="1">
    <citation type="submission" date="2007-08" db="EMBL/GenBank/DDBJ databases">
        <title>Complete sequence of Thermotoga lettingae TMO.</title>
        <authorList>
            <consortium name="US DOE Joint Genome Institute"/>
            <person name="Copeland A."/>
            <person name="Lucas S."/>
            <person name="Lapidus A."/>
            <person name="Barry K."/>
            <person name="Glavina del Rio T."/>
            <person name="Dalin E."/>
            <person name="Tice H."/>
            <person name="Pitluck S."/>
            <person name="Foster B."/>
            <person name="Bruce D."/>
            <person name="Schmutz J."/>
            <person name="Larimer F."/>
            <person name="Land M."/>
            <person name="Hauser L."/>
            <person name="Kyrpides N."/>
            <person name="Mikhailova N."/>
            <person name="Nelson K."/>
            <person name="Gogarten J.P."/>
            <person name="Noll K."/>
            <person name="Richardson P."/>
        </authorList>
    </citation>
    <scope>NUCLEOTIDE SEQUENCE [LARGE SCALE GENOMIC DNA]</scope>
    <source>
        <strain evidence="15">ATCC BAA-301 / DSM 14385 / NBRC 107922 / TMO</strain>
    </source>
</reference>
<keyword evidence="2 14" id="KW-0436">Ligase</keyword>
<keyword evidence="4" id="KW-0547">Nucleotide-binding</keyword>
<feature type="domain" description="Mur ligase C-terminal" evidence="12">
    <location>
        <begin position="289"/>
        <end position="405"/>
    </location>
</feature>
<dbReference type="OrthoDB" id="9801978at2"/>
<dbReference type="EC" id="6.3.2.10" evidence="10"/>
<dbReference type="GO" id="GO:0051301">
    <property type="term" value="P:cell division"/>
    <property type="evidence" value="ECO:0007669"/>
    <property type="project" value="UniProtKB-KW"/>
</dbReference>
<dbReference type="HOGENOM" id="CLU_031507_1_2_0"/>
<keyword evidence="7 10" id="KW-0573">Peptidoglycan synthesis</keyword>
<evidence type="ECO:0000259" key="12">
    <source>
        <dbReference type="Pfam" id="PF02875"/>
    </source>
</evidence>
<keyword evidence="15" id="KW-1185">Reference proteome</keyword>
<dbReference type="Gene3D" id="3.40.1190.10">
    <property type="entry name" value="Mur-like, catalytic domain"/>
    <property type="match status" value="1"/>
</dbReference>
<evidence type="ECO:0000256" key="4">
    <source>
        <dbReference type="ARBA" id="ARBA00022741"/>
    </source>
</evidence>
<comment type="pathway">
    <text evidence="10">Cell wall biogenesis; peptidoglycan biosynthesis.</text>
</comment>
<dbReference type="InterPro" id="IPR013221">
    <property type="entry name" value="Mur_ligase_cen"/>
</dbReference>
<dbReference type="SUPFAM" id="SSF53244">
    <property type="entry name" value="MurD-like peptide ligases, peptide-binding domain"/>
    <property type="match status" value="1"/>
</dbReference>
<dbReference type="GO" id="GO:0008766">
    <property type="term" value="F:UDP-N-acetylmuramoylalanyl-D-glutamyl-2,6-diaminopimelate-D-alanyl-D-alanine ligase activity"/>
    <property type="evidence" value="ECO:0007669"/>
    <property type="project" value="RHEA"/>
</dbReference>
<dbReference type="Gene3D" id="3.40.1390.10">
    <property type="entry name" value="MurE/MurF, N-terminal domain"/>
    <property type="match status" value="1"/>
</dbReference>
<dbReference type="InterPro" id="IPR036615">
    <property type="entry name" value="Mur_ligase_C_dom_sf"/>
</dbReference>
<feature type="domain" description="Mur ligase N-terminal catalytic" evidence="11">
    <location>
        <begin position="9"/>
        <end position="51"/>
    </location>
</feature>
<dbReference type="GO" id="GO:0009252">
    <property type="term" value="P:peptidoglycan biosynthetic process"/>
    <property type="evidence" value="ECO:0007669"/>
    <property type="project" value="UniProtKB-UniPathway"/>
</dbReference>
<dbReference type="UniPathway" id="UPA00219"/>
<organism evidence="14 15">
    <name type="scientific">Pseudothermotoga lettingae (strain ATCC BAA-301 / DSM 14385 / NBRC 107922 / TMO)</name>
    <name type="common">Thermotoga lettingae</name>
    <dbReference type="NCBI Taxonomy" id="416591"/>
    <lineage>
        <taxon>Bacteria</taxon>
        <taxon>Thermotogati</taxon>
        <taxon>Thermotogota</taxon>
        <taxon>Thermotogae</taxon>
        <taxon>Thermotogales</taxon>
        <taxon>Thermotogaceae</taxon>
        <taxon>Pseudothermotoga</taxon>
    </lineage>
</organism>
<comment type="subcellular location">
    <subcellularLocation>
        <location evidence="10">Cytoplasm</location>
    </subcellularLocation>
</comment>
<dbReference type="InterPro" id="IPR004101">
    <property type="entry name" value="Mur_ligase_C"/>
</dbReference>
<keyword evidence="6 10" id="KW-0133">Cell shape</keyword>
<reference evidence="14 15" key="2">
    <citation type="journal article" date="2009" name="Proc. Natl. Acad. Sci. U.S.A.">
        <title>On the chimeric nature, thermophilic origin, and phylogenetic placement of the Thermotogales.</title>
        <authorList>
            <person name="Zhaxybayeva O."/>
            <person name="Swithers K.S."/>
            <person name="Lapierre P."/>
            <person name="Fournier G.P."/>
            <person name="Bickhart D.M."/>
            <person name="DeBoy R.T."/>
            <person name="Nelson K.E."/>
            <person name="Nesbo C.L."/>
            <person name="Doolittle W.F."/>
            <person name="Gogarten J.P."/>
            <person name="Noll K.M."/>
        </authorList>
    </citation>
    <scope>NUCLEOTIDE SEQUENCE [LARGE SCALE GENOMIC DNA]</scope>
    <source>
        <strain evidence="15">ATCC BAA-301 / DSM 14385 / NBRC 107922 / TMO</strain>
    </source>
</reference>
<evidence type="ECO:0000256" key="6">
    <source>
        <dbReference type="ARBA" id="ARBA00022960"/>
    </source>
</evidence>
<dbReference type="GO" id="GO:0071555">
    <property type="term" value="P:cell wall organization"/>
    <property type="evidence" value="ECO:0007669"/>
    <property type="project" value="UniProtKB-KW"/>
</dbReference>
<comment type="function">
    <text evidence="10">Involved in cell wall formation. Catalyzes the final step in the synthesis of UDP-N-acetylmuramoyl-pentapeptide, the precursor of murein.</text>
</comment>
<evidence type="ECO:0000256" key="7">
    <source>
        <dbReference type="ARBA" id="ARBA00022984"/>
    </source>
</evidence>
<dbReference type="SUPFAM" id="SSF53623">
    <property type="entry name" value="MurD-like peptide ligases, catalytic domain"/>
    <property type="match status" value="1"/>
</dbReference>
<keyword evidence="3 10" id="KW-0132">Cell division</keyword>
<accession>A8F854</accession>
<dbReference type="KEGG" id="tle:Tlet_1784"/>
<name>A8F854_PSELT</name>
<dbReference type="PANTHER" id="PTHR43024">
    <property type="entry name" value="UDP-N-ACETYLMURAMOYL-TRIPEPTIDE--D-ALANYL-D-ALANINE LIGASE"/>
    <property type="match status" value="1"/>
</dbReference>
<dbReference type="GO" id="GO:0005524">
    <property type="term" value="F:ATP binding"/>
    <property type="evidence" value="ECO:0007669"/>
    <property type="project" value="UniProtKB-KW"/>
</dbReference>
<evidence type="ECO:0000256" key="2">
    <source>
        <dbReference type="ARBA" id="ARBA00022598"/>
    </source>
</evidence>
<dbReference type="EMBL" id="CP000812">
    <property type="protein sequence ID" value="ABV34338.1"/>
    <property type="molecule type" value="Genomic_DNA"/>
</dbReference>
<dbReference type="PANTHER" id="PTHR43024:SF1">
    <property type="entry name" value="UDP-N-ACETYLMURAMOYL-TRIPEPTIDE--D-ALANYL-D-ALANINE LIGASE"/>
    <property type="match status" value="1"/>
</dbReference>
<dbReference type="GO" id="GO:0047480">
    <property type="term" value="F:UDP-N-acetylmuramoyl-tripeptide-D-alanyl-D-alanine ligase activity"/>
    <property type="evidence" value="ECO:0007669"/>
    <property type="project" value="UniProtKB-EC"/>
</dbReference>
<dbReference type="Gene3D" id="3.90.190.20">
    <property type="entry name" value="Mur ligase, C-terminal domain"/>
    <property type="match status" value="1"/>
</dbReference>
<dbReference type="STRING" id="416591.Tlet_1784"/>
<dbReference type="Proteomes" id="UP000002016">
    <property type="component" value="Chromosome"/>
</dbReference>
<evidence type="ECO:0000313" key="14">
    <source>
        <dbReference type="EMBL" id="ABV34338.1"/>
    </source>
</evidence>
<keyword evidence="8 10" id="KW-0131">Cell cycle</keyword>
<evidence type="ECO:0000256" key="3">
    <source>
        <dbReference type="ARBA" id="ARBA00022618"/>
    </source>
</evidence>
<dbReference type="Pfam" id="PF01225">
    <property type="entry name" value="Mur_ligase"/>
    <property type="match status" value="1"/>
</dbReference>
<comment type="catalytic activity">
    <reaction evidence="10">
        <text>D-alanyl-D-alanine + UDP-N-acetyl-alpha-D-muramoyl-L-alanyl-gamma-D-glutamyl-meso-2,6-diaminopimelate + ATP = UDP-N-acetyl-alpha-D-muramoyl-L-alanyl-gamma-D-glutamyl-meso-2,6-diaminopimeloyl-D-alanyl-D-alanine + ADP + phosphate + H(+)</text>
        <dbReference type="Rhea" id="RHEA:28374"/>
        <dbReference type="ChEBI" id="CHEBI:15378"/>
        <dbReference type="ChEBI" id="CHEBI:30616"/>
        <dbReference type="ChEBI" id="CHEBI:43474"/>
        <dbReference type="ChEBI" id="CHEBI:57822"/>
        <dbReference type="ChEBI" id="CHEBI:61386"/>
        <dbReference type="ChEBI" id="CHEBI:83905"/>
        <dbReference type="ChEBI" id="CHEBI:456216"/>
        <dbReference type="EC" id="6.3.2.10"/>
    </reaction>
</comment>
<dbReference type="InterPro" id="IPR005863">
    <property type="entry name" value="UDP-N-AcMur_synth"/>
</dbReference>
<dbReference type="RefSeq" id="WP_012003814.1">
    <property type="nucleotide sequence ID" value="NC_009828.1"/>
</dbReference>
<keyword evidence="9 10" id="KW-0961">Cell wall biogenesis/degradation</keyword>
<protein>
    <recommendedName>
        <fullName evidence="10">UDP-N-acetylmuramoyl-tripeptide--D-alanyl-D-alanine ligase</fullName>
        <ecNumber evidence="10">6.3.2.10</ecNumber>
    </recommendedName>
</protein>
<evidence type="ECO:0000313" key="15">
    <source>
        <dbReference type="Proteomes" id="UP000002016"/>
    </source>
</evidence>
<evidence type="ECO:0000256" key="5">
    <source>
        <dbReference type="ARBA" id="ARBA00022840"/>
    </source>
</evidence>
<evidence type="ECO:0000256" key="9">
    <source>
        <dbReference type="ARBA" id="ARBA00023316"/>
    </source>
</evidence>
<keyword evidence="1" id="KW-0963">Cytoplasm</keyword>
<dbReference type="GO" id="GO:0005737">
    <property type="term" value="C:cytoplasm"/>
    <property type="evidence" value="ECO:0007669"/>
    <property type="project" value="UniProtKB-SubCell"/>
</dbReference>
<feature type="domain" description="Mur ligase central" evidence="13">
    <location>
        <begin position="87"/>
        <end position="268"/>
    </location>
</feature>
<dbReference type="InterPro" id="IPR036565">
    <property type="entry name" value="Mur-like_cat_sf"/>
</dbReference>
<evidence type="ECO:0000256" key="8">
    <source>
        <dbReference type="ARBA" id="ARBA00023306"/>
    </source>
</evidence>
<dbReference type="SUPFAM" id="SSF63418">
    <property type="entry name" value="MurE/MurF N-terminal domain"/>
    <property type="match status" value="1"/>
</dbReference>
<sequence length="422" mass="47327">MFENSRFVVDSRQVTPGCVFVAIKGEKTDGHFYANEAINKGAAYVVAEKKLQHIPEEKLITVNDTIEFLLSNAREKLKKHNPVVIGITGSNGKTTTKELLYQLLGKDRAFRNPGNLNTEIGLPLSILNEYNAEKFAILEMAMNKFGDIARLCQIAMPHVAILLNVGTAHRGIAGNQEMILRGKLQLIENMQKNGTAIVLYDKKLLDRISLKPMVTFGYKKGDYQLVDYCYIDFSTKAFYKTPREQLIFNLKSIWNAGQLTNISAVLAALDILGIDCNKNILENFTPVAGRFRVMNCNGIYVVDDTYNASIESFETAVETIKKLGKRSFAVVGSIKEQGKYSIETHRKLGEILEKLDGVVVYNVDNEIEIMNCSKKIFASNSATEISDFLKRILIPGDVVLFKASRSVQIEKVLQIYTEEIRC</sequence>